<reference evidence="1" key="1">
    <citation type="submission" date="2020-08" db="EMBL/GenBank/DDBJ databases">
        <title>Multicomponent nature underlies the extraordinary mechanical properties of spider dragline silk.</title>
        <authorList>
            <person name="Kono N."/>
            <person name="Nakamura H."/>
            <person name="Mori M."/>
            <person name="Yoshida Y."/>
            <person name="Ohtoshi R."/>
            <person name="Malay A.D."/>
            <person name="Moran D.A.P."/>
            <person name="Tomita M."/>
            <person name="Numata K."/>
            <person name="Arakawa K."/>
        </authorList>
    </citation>
    <scope>NUCLEOTIDE SEQUENCE</scope>
</reference>
<evidence type="ECO:0000313" key="2">
    <source>
        <dbReference type="Proteomes" id="UP000886998"/>
    </source>
</evidence>
<accession>A0A8X6Y685</accession>
<proteinExistence type="predicted"/>
<keyword evidence="2" id="KW-1185">Reference proteome</keyword>
<gene>
    <name evidence="1" type="ORF">TNIN_244961</name>
</gene>
<comment type="caution">
    <text evidence="1">The sequence shown here is derived from an EMBL/GenBank/DDBJ whole genome shotgun (WGS) entry which is preliminary data.</text>
</comment>
<sequence length="91" mass="10681">MYFFFFTGFSPGSCQRESPWSAHCHYECSELGCFLHLAIIPTAMHLLDIIAQRVVSDQQRESYESREIKNFSHWTMSPRFELNKSGRHSSF</sequence>
<dbReference type="AlphaFoldDB" id="A0A8X6Y685"/>
<name>A0A8X6Y685_9ARAC</name>
<evidence type="ECO:0000313" key="1">
    <source>
        <dbReference type="EMBL" id="GFY64982.1"/>
    </source>
</evidence>
<dbReference type="Proteomes" id="UP000886998">
    <property type="component" value="Unassembled WGS sequence"/>
</dbReference>
<organism evidence="1 2">
    <name type="scientific">Trichonephila inaurata madagascariensis</name>
    <dbReference type="NCBI Taxonomy" id="2747483"/>
    <lineage>
        <taxon>Eukaryota</taxon>
        <taxon>Metazoa</taxon>
        <taxon>Ecdysozoa</taxon>
        <taxon>Arthropoda</taxon>
        <taxon>Chelicerata</taxon>
        <taxon>Arachnida</taxon>
        <taxon>Araneae</taxon>
        <taxon>Araneomorphae</taxon>
        <taxon>Entelegynae</taxon>
        <taxon>Araneoidea</taxon>
        <taxon>Nephilidae</taxon>
        <taxon>Trichonephila</taxon>
        <taxon>Trichonephila inaurata</taxon>
    </lineage>
</organism>
<protein>
    <submittedName>
        <fullName evidence="1">Uncharacterized protein</fullName>
    </submittedName>
</protein>
<dbReference type="EMBL" id="BMAV01015476">
    <property type="protein sequence ID" value="GFY64982.1"/>
    <property type="molecule type" value="Genomic_DNA"/>
</dbReference>